<dbReference type="Proteomes" id="UP000077051">
    <property type="component" value="Unassembled WGS sequence"/>
</dbReference>
<proteinExistence type="predicted"/>
<name>A0A162QT90_MUCCL</name>
<dbReference type="AlphaFoldDB" id="A0A162QT90"/>
<accession>A0A162QT90</accession>
<organism evidence="1 2">
    <name type="scientific">Mucor lusitanicus CBS 277.49</name>
    <dbReference type="NCBI Taxonomy" id="747725"/>
    <lineage>
        <taxon>Eukaryota</taxon>
        <taxon>Fungi</taxon>
        <taxon>Fungi incertae sedis</taxon>
        <taxon>Mucoromycota</taxon>
        <taxon>Mucoromycotina</taxon>
        <taxon>Mucoromycetes</taxon>
        <taxon>Mucorales</taxon>
        <taxon>Mucorineae</taxon>
        <taxon>Mucoraceae</taxon>
        <taxon>Mucor</taxon>
    </lineage>
</organism>
<comment type="caution">
    <text evidence="1">The sequence shown here is derived from an EMBL/GenBank/DDBJ whole genome shotgun (WGS) entry which is preliminary data.</text>
</comment>
<reference evidence="1 2" key="1">
    <citation type="submission" date="2015-06" db="EMBL/GenBank/DDBJ databases">
        <title>Expansion of signal transduction pathways in fungi by whole-genome duplication.</title>
        <authorList>
            <consortium name="DOE Joint Genome Institute"/>
            <person name="Corrochano L.M."/>
            <person name="Kuo A."/>
            <person name="Marcet-Houben M."/>
            <person name="Polaino S."/>
            <person name="Salamov A."/>
            <person name="Villalobos J.M."/>
            <person name="Alvarez M.I."/>
            <person name="Avalos J."/>
            <person name="Benito E.P."/>
            <person name="Benoit I."/>
            <person name="Burger G."/>
            <person name="Camino L.P."/>
            <person name="Canovas D."/>
            <person name="Cerda-Olmedo E."/>
            <person name="Cheng J.-F."/>
            <person name="Dominguez A."/>
            <person name="Elias M."/>
            <person name="Eslava A.P."/>
            <person name="Glaser F."/>
            <person name="Grimwood J."/>
            <person name="Gutierrez G."/>
            <person name="Heitman J."/>
            <person name="Henrissat B."/>
            <person name="Iturriaga E.A."/>
            <person name="Lang B.F."/>
            <person name="Lavin J.L."/>
            <person name="Lee S."/>
            <person name="Li W."/>
            <person name="Lindquist E."/>
            <person name="Lopez-Garcia S."/>
            <person name="Luque E.M."/>
            <person name="Marcos A.T."/>
            <person name="Martin J."/>
            <person name="Mccluskey K."/>
            <person name="Medina H.R."/>
            <person name="Miralles-Duran A."/>
            <person name="Miyazaki A."/>
            <person name="Munoz-Torres E."/>
            <person name="Oguiza J.A."/>
            <person name="Ohm R."/>
            <person name="Olmedo M."/>
            <person name="Orejas M."/>
            <person name="Ortiz-Castellanos L."/>
            <person name="Pisabarro A.G."/>
            <person name="Rodriguez-Romero J."/>
            <person name="Ruiz-Herrera J."/>
            <person name="Ruiz-Vazquez R."/>
            <person name="Sanz C."/>
            <person name="Schackwitz W."/>
            <person name="Schmutz J."/>
            <person name="Shahriari M."/>
            <person name="Shelest E."/>
            <person name="Silva-Franco F."/>
            <person name="Soanes D."/>
            <person name="Syed K."/>
            <person name="Tagua V.G."/>
            <person name="Talbot N.J."/>
            <person name="Thon M."/>
            <person name="De Vries R.P."/>
            <person name="Wiebenga A."/>
            <person name="Yadav J.S."/>
            <person name="Braun E.L."/>
            <person name="Baker S."/>
            <person name="Garre V."/>
            <person name="Horwitz B."/>
            <person name="Torres-Martinez S."/>
            <person name="Idnurm A."/>
            <person name="Herrera-Estrella A."/>
            <person name="Gabaldon T."/>
            <person name="Grigoriev I.V."/>
        </authorList>
    </citation>
    <scope>NUCLEOTIDE SEQUENCE [LARGE SCALE GENOMIC DNA]</scope>
    <source>
        <strain evidence="1 2">CBS 277.49</strain>
    </source>
</reference>
<gene>
    <name evidence="1" type="ORF">MUCCIDRAFT_111336</name>
</gene>
<dbReference type="EMBL" id="AMYB01000005">
    <property type="protein sequence ID" value="OAD01989.1"/>
    <property type="molecule type" value="Genomic_DNA"/>
</dbReference>
<dbReference type="VEuPathDB" id="FungiDB:MUCCIDRAFT_111336"/>
<evidence type="ECO:0000313" key="1">
    <source>
        <dbReference type="EMBL" id="OAD01989.1"/>
    </source>
</evidence>
<keyword evidence="2" id="KW-1185">Reference proteome</keyword>
<evidence type="ECO:0000313" key="2">
    <source>
        <dbReference type="Proteomes" id="UP000077051"/>
    </source>
</evidence>
<protein>
    <submittedName>
        <fullName evidence="1">Uncharacterized protein</fullName>
    </submittedName>
</protein>
<sequence length="62" mass="7391">MTLEAYQIIVREHPQLRFLRLCVDMWPILGLIAAKWTQMTNHHRRNIRIGQQAIANHTREEA</sequence>